<dbReference type="AlphaFoldDB" id="A0ABD0P5I2"/>
<evidence type="ECO:0000313" key="1">
    <source>
        <dbReference type="EMBL" id="KAL0169348.1"/>
    </source>
</evidence>
<accession>A0ABD0P5I2</accession>
<feature type="non-terminal residue" evidence="1">
    <location>
        <position position="1"/>
    </location>
</feature>
<sequence length="72" mass="7956">LTIHRLAARSVIRSLELEERTEGADAENIRRRIVELSVQAGVSSVHTSFIGVNKDSKQAVKGPLLQRRVPVP</sequence>
<proteinExistence type="predicted"/>
<evidence type="ECO:0000313" key="2">
    <source>
        <dbReference type="Proteomes" id="UP001529510"/>
    </source>
</evidence>
<name>A0ABD0P5I2_CIRMR</name>
<dbReference type="EMBL" id="JAMKFB020000017">
    <property type="protein sequence ID" value="KAL0169348.1"/>
    <property type="molecule type" value="Genomic_DNA"/>
</dbReference>
<organism evidence="1 2">
    <name type="scientific">Cirrhinus mrigala</name>
    <name type="common">Mrigala</name>
    <dbReference type="NCBI Taxonomy" id="683832"/>
    <lineage>
        <taxon>Eukaryota</taxon>
        <taxon>Metazoa</taxon>
        <taxon>Chordata</taxon>
        <taxon>Craniata</taxon>
        <taxon>Vertebrata</taxon>
        <taxon>Euteleostomi</taxon>
        <taxon>Actinopterygii</taxon>
        <taxon>Neopterygii</taxon>
        <taxon>Teleostei</taxon>
        <taxon>Ostariophysi</taxon>
        <taxon>Cypriniformes</taxon>
        <taxon>Cyprinidae</taxon>
        <taxon>Labeoninae</taxon>
        <taxon>Labeonini</taxon>
        <taxon>Cirrhinus</taxon>
    </lineage>
</organism>
<dbReference type="Proteomes" id="UP001529510">
    <property type="component" value="Unassembled WGS sequence"/>
</dbReference>
<comment type="caution">
    <text evidence="1">The sequence shown here is derived from an EMBL/GenBank/DDBJ whole genome shotgun (WGS) entry which is preliminary data.</text>
</comment>
<dbReference type="PANTHER" id="PTHR45737">
    <property type="entry name" value="VON WILLEBRAND FACTOR A DOMAIN-CONTAINING PROTEIN 5A"/>
    <property type="match status" value="1"/>
</dbReference>
<keyword evidence="2" id="KW-1185">Reference proteome</keyword>
<gene>
    <name evidence="1" type="ORF">M9458_033944</name>
</gene>
<reference evidence="1 2" key="1">
    <citation type="submission" date="2024-05" db="EMBL/GenBank/DDBJ databases">
        <title>Genome sequencing and assembly of Indian major carp, Cirrhinus mrigala (Hamilton, 1822).</title>
        <authorList>
            <person name="Mohindra V."/>
            <person name="Chowdhury L.M."/>
            <person name="Lal K."/>
            <person name="Jena J.K."/>
        </authorList>
    </citation>
    <scope>NUCLEOTIDE SEQUENCE [LARGE SCALE GENOMIC DNA]</scope>
    <source>
        <strain evidence="1">CM1030</strain>
        <tissue evidence="1">Blood</tissue>
    </source>
</reference>
<dbReference type="PANTHER" id="PTHR45737:SF6">
    <property type="entry name" value="VON WILLEBRAND FACTOR A DOMAIN-CONTAINING PROTEIN 5A"/>
    <property type="match status" value="1"/>
</dbReference>
<protein>
    <submittedName>
        <fullName evidence="1">Uncharacterized protein</fullName>
    </submittedName>
</protein>
<feature type="non-terminal residue" evidence="1">
    <location>
        <position position="72"/>
    </location>
</feature>